<evidence type="ECO:0000256" key="1">
    <source>
        <dbReference type="ARBA" id="ARBA00022741"/>
    </source>
</evidence>
<dbReference type="SMART" id="SM00797">
    <property type="entry name" value="AHS2"/>
    <property type="match status" value="1"/>
</dbReference>
<reference evidence="7 8" key="1">
    <citation type="submission" date="2019-06" db="EMBL/GenBank/DDBJ databases">
        <title>Whole genome shotgun sequence of Pseudonocardia hydrocarbonoxydans NBRC 14498.</title>
        <authorList>
            <person name="Hosoyama A."/>
            <person name="Uohara A."/>
            <person name="Ohji S."/>
            <person name="Ichikawa N."/>
        </authorList>
    </citation>
    <scope>NUCLEOTIDE SEQUENCE [LARGE SCALE GENOMIC DNA]</scope>
    <source>
        <strain evidence="7 8">NBRC 14498</strain>
    </source>
</reference>
<proteinExistence type="predicted"/>
<dbReference type="Pfam" id="PF02626">
    <property type="entry name" value="CT_A_B"/>
    <property type="match status" value="1"/>
</dbReference>
<accession>A0A4Y3WU59</accession>
<dbReference type="InterPro" id="IPR003833">
    <property type="entry name" value="CT_C_D"/>
</dbReference>
<evidence type="ECO:0000259" key="5">
    <source>
        <dbReference type="SMART" id="SM00796"/>
    </source>
</evidence>
<feature type="domain" description="Carboxyltransferase" evidence="6">
    <location>
        <begin position="247"/>
        <end position="511"/>
    </location>
</feature>
<dbReference type="EMBL" id="BJNG01000037">
    <property type="protein sequence ID" value="GEC21821.1"/>
    <property type="molecule type" value="Genomic_DNA"/>
</dbReference>
<name>A0A4Y3WU59_9PSEU</name>
<dbReference type="NCBIfam" id="TIGR00724">
    <property type="entry name" value="urea_amlyse_rel"/>
    <property type="match status" value="1"/>
</dbReference>
<keyword evidence="3" id="KW-0067">ATP-binding</keyword>
<sequence length="512" mass="51897">MNVLPCGDAAVLCEVDSLSAVLALAAVVRAADLPGVLDVVPAARTVLLLTAPGTDLPALRRAVGDLPVDPSAAAPDGEIVEIPVVYDGPDLDEVGRLTGLGAEGVVQAHTATPWRVGFGGFAPGFAYLAGGDERLHVPRRDEPRTAVPAGSVGLAGEFSGVYPRSSPGGWQLIGSTTVRLWDARRTPAALLRPGAEVRFVRVAEAAAPPADEPGGDAVPECGPRRLEVLATGALALVQDLGRPGAGATGVGRSGAADRAALRLGNRLVANPPSAAAVEVVFGGLAVRAGPDLPAPLLVALTGAPAPADVDGTPVGHHALVTLRAGQTLRLGPPPTGLRTYLAVRGGVEVDAVLGSRSSDVLSGIGPAPLAPGDVVPIGPEPGSPPLVDVAPVALPTGDAVTLRAVLGPRADWTADPAALARTTWTASGRSDRVGMRLEGPPLERRDRGELPSEGMVRGAVQVPPGGEPVLFGADHPVTGGYPVVAVVLDADMDRAAQIRPGQQVRFRLLETP</sequence>
<evidence type="ECO:0000259" key="6">
    <source>
        <dbReference type="SMART" id="SM00797"/>
    </source>
</evidence>
<evidence type="ECO:0000313" key="7">
    <source>
        <dbReference type="EMBL" id="GEC21821.1"/>
    </source>
</evidence>
<comment type="caution">
    <text evidence="7">The sequence shown here is derived from an EMBL/GenBank/DDBJ whole genome shotgun (WGS) entry which is preliminary data.</text>
</comment>
<dbReference type="SMART" id="SM00796">
    <property type="entry name" value="AHS1"/>
    <property type="match status" value="1"/>
</dbReference>
<gene>
    <name evidence="7" type="ORF">PHY01_41040</name>
</gene>
<dbReference type="Pfam" id="PF02682">
    <property type="entry name" value="CT_C_D"/>
    <property type="match status" value="1"/>
</dbReference>
<dbReference type="PANTHER" id="PTHR43309:SF3">
    <property type="entry name" value="5-OXOPROLINASE SUBUNIT C"/>
    <property type="match status" value="1"/>
</dbReference>
<dbReference type="Gene3D" id="2.40.100.10">
    <property type="entry name" value="Cyclophilin-like"/>
    <property type="match status" value="2"/>
</dbReference>
<evidence type="ECO:0000256" key="2">
    <source>
        <dbReference type="ARBA" id="ARBA00022801"/>
    </source>
</evidence>
<dbReference type="SUPFAM" id="SSF50891">
    <property type="entry name" value="Cyclophilin-like"/>
    <property type="match status" value="2"/>
</dbReference>
<dbReference type="InterPro" id="IPR003778">
    <property type="entry name" value="CT_A_B"/>
</dbReference>
<organism evidence="7 8">
    <name type="scientific">Pseudonocardia hydrocarbonoxydans</name>
    <dbReference type="NCBI Taxonomy" id="76726"/>
    <lineage>
        <taxon>Bacteria</taxon>
        <taxon>Bacillati</taxon>
        <taxon>Actinomycetota</taxon>
        <taxon>Actinomycetes</taxon>
        <taxon>Pseudonocardiales</taxon>
        <taxon>Pseudonocardiaceae</taxon>
        <taxon>Pseudonocardia</taxon>
    </lineage>
</organism>
<keyword evidence="2 7" id="KW-0378">Hydrolase</keyword>
<dbReference type="RefSeq" id="WP_307723981.1">
    <property type="nucleotide sequence ID" value="NZ_BAAARZ010000006.1"/>
</dbReference>
<dbReference type="InterPro" id="IPR052708">
    <property type="entry name" value="PxpC"/>
</dbReference>
<dbReference type="Proteomes" id="UP000320338">
    <property type="component" value="Unassembled WGS sequence"/>
</dbReference>
<dbReference type="NCBIfam" id="TIGR00370">
    <property type="entry name" value="5-oxoprolinase subunit PxpB"/>
    <property type="match status" value="1"/>
</dbReference>
<dbReference type="InterPro" id="IPR010016">
    <property type="entry name" value="PxpB"/>
</dbReference>
<protein>
    <submittedName>
        <fullName evidence="7">Allophanate hydrolase</fullName>
    </submittedName>
</protein>
<evidence type="ECO:0000256" key="3">
    <source>
        <dbReference type="ARBA" id="ARBA00022840"/>
    </source>
</evidence>
<keyword evidence="1" id="KW-0547">Nucleotide-binding</keyword>
<feature type="domain" description="Carboxyltransferase" evidence="5">
    <location>
        <begin position="1"/>
        <end position="191"/>
    </location>
</feature>
<dbReference type="GO" id="GO:0005524">
    <property type="term" value="F:ATP binding"/>
    <property type="evidence" value="ECO:0007669"/>
    <property type="project" value="UniProtKB-KW"/>
</dbReference>
<keyword evidence="8" id="KW-1185">Reference proteome</keyword>
<dbReference type="AlphaFoldDB" id="A0A4Y3WU59"/>
<feature type="region of interest" description="Disordered" evidence="4">
    <location>
        <begin position="430"/>
        <end position="449"/>
    </location>
</feature>
<evidence type="ECO:0000313" key="8">
    <source>
        <dbReference type="Proteomes" id="UP000320338"/>
    </source>
</evidence>
<dbReference type="InterPro" id="IPR029000">
    <property type="entry name" value="Cyclophilin-like_dom_sf"/>
</dbReference>
<evidence type="ECO:0000256" key="4">
    <source>
        <dbReference type="SAM" id="MobiDB-lite"/>
    </source>
</evidence>
<dbReference type="PANTHER" id="PTHR43309">
    <property type="entry name" value="5-OXOPROLINASE SUBUNIT C"/>
    <property type="match status" value="1"/>
</dbReference>
<dbReference type="Gene3D" id="3.30.1360.40">
    <property type="match status" value="1"/>
</dbReference>
<dbReference type="SUPFAM" id="SSF160467">
    <property type="entry name" value="PH0987 N-terminal domain-like"/>
    <property type="match status" value="1"/>
</dbReference>
<dbReference type="GO" id="GO:0016787">
    <property type="term" value="F:hydrolase activity"/>
    <property type="evidence" value="ECO:0007669"/>
    <property type="project" value="UniProtKB-KW"/>
</dbReference>